<protein>
    <recommendedName>
        <fullName evidence="2">Cytochrome b</fullName>
    </recommendedName>
</protein>
<dbReference type="GO" id="GO:0005743">
    <property type="term" value="C:mitochondrial inner membrane"/>
    <property type="evidence" value="ECO:0007669"/>
    <property type="project" value="UniProtKB-SubCell"/>
</dbReference>
<organism evidence="16">
    <name type="scientific">Phaffia rhodozyma</name>
    <name type="common">Yeast</name>
    <name type="synonym">Xanthophyllomyces dendrorhous</name>
    <dbReference type="NCBI Taxonomy" id="264483"/>
    <lineage>
        <taxon>Eukaryota</taxon>
        <taxon>Fungi</taxon>
        <taxon>Dikarya</taxon>
        <taxon>Basidiomycota</taxon>
        <taxon>Agaricomycotina</taxon>
        <taxon>Tremellomycetes</taxon>
        <taxon>Cystofilobasidiales</taxon>
        <taxon>Mrakiaceae</taxon>
        <taxon>Phaffia</taxon>
    </lineage>
</organism>
<evidence type="ECO:0000256" key="7">
    <source>
        <dbReference type="ARBA" id="ARBA00022723"/>
    </source>
</evidence>
<feature type="transmembrane region" description="Helical" evidence="14">
    <location>
        <begin position="123"/>
        <end position="142"/>
    </location>
</feature>
<evidence type="ECO:0000256" key="11">
    <source>
        <dbReference type="ARBA" id="ARBA00023004"/>
    </source>
</evidence>
<dbReference type="AlphaFoldDB" id="A0A0F7SMU1"/>
<evidence type="ECO:0000256" key="3">
    <source>
        <dbReference type="ARBA" id="ARBA00022448"/>
    </source>
</evidence>
<keyword evidence="5" id="KW-0679">Respiratory chain</keyword>
<evidence type="ECO:0000256" key="9">
    <source>
        <dbReference type="ARBA" id="ARBA00022982"/>
    </source>
</evidence>
<keyword evidence="10 14" id="KW-1133">Transmembrane helix</keyword>
<dbReference type="PANTHER" id="PTHR19271">
    <property type="entry name" value="CYTOCHROME B"/>
    <property type="match status" value="1"/>
</dbReference>
<dbReference type="InterPro" id="IPR005798">
    <property type="entry name" value="Cyt_b/b6_C"/>
</dbReference>
<evidence type="ECO:0000256" key="12">
    <source>
        <dbReference type="ARBA" id="ARBA00023128"/>
    </source>
</evidence>
<evidence type="ECO:0000313" key="16">
    <source>
        <dbReference type="EMBL" id="CED80059.1"/>
    </source>
</evidence>
<evidence type="ECO:0000256" key="8">
    <source>
        <dbReference type="ARBA" id="ARBA00022792"/>
    </source>
</evidence>
<evidence type="ECO:0000256" key="13">
    <source>
        <dbReference type="ARBA" id="ARBA00023136"/>
    </source>
</evidence>
<keyword evidence="12" id="KW-0496">Mitochondrion</keyword>
<dbReference type="SUPFAM" id="SSF81648">
    <property type="entry name" value="a domain/subunit of cytochrome bc1 complex (Ubiquinol-cytochrome c reductase)"/>
    <property type="match status" value="1"/>
</dbReference>
<name>A0A0F7SMU1_PHARH</name>
<feature type="transmembrane region" description="Helical" evidence="14">
    <location>
        <begin position="33"/>
        <end position="54"/>
    </location>
</feature>
<dbReference type="Gene3D" id="1.20.810.10">
    <property type="entry name" value="Cytochrome Bc1 Complex, Chain C"/>
    <property type="match status" value="1"/>
</dbReference>
<dbReference type="GO" id="GO:0006122">
    <property type="term" value="P:mitochondrial electron transport, ubiquinol to cytochrome c"/>
    <property type="evidence" value="ECO:0007669"/>
    <property type="project" value="TreeGrafter"/>
</dbReference>
<dbReference type="InterPro" id="IPR048260">
    <property type="entry name" value="Cytochrome_b_C_euk/bac"/>
</dbReference>
<dbReference type="GO" id="GO:0046872">
    <property type="term" value="F:metal ion binding"/>
    <property type="evidence" value="ECO:0007669"/>
    <property type="project" value="UniProtKB-KW"/>
</dbReference>
<evidence type="ECO:0000256" key="5">
    <source>
        <dbReference type="ARBA" id="ARBA00022660"/>
    </source>
</evidence>
<evidence type="ECO:0000256" key="14">
    <source>
        <dbReference type="SAM" id="Phobius"/>
    </source>
</evidence>
<keyword evidence="9" id="KW-0249">Electron transport</keyword>
<dbReference type="PANTHER" id="PTHR19271:SF16">
    <property type="entry name" value="CYTOCHROME B"/>
    <property type="match status" value="1"/>
</dbReference>
<dbReference type="InterPro" id="IPR036150">
    <property type="entry name" value="Cyt_b/b6_C_sf"/>
</dbReference>
<dbReference type="InterPro" id="IPR027387">
    <property type="entry name" value="Cytb/b6-like_sf"/>
</dbReference>
<proteinExistence type="predicted"/>
<keyword evidence="8" id="KW-0999">Mitochondrion inner membrane</keyword>
<dbReference type="Pfam" id="PF00032">
    <property type="entry name" value="Cytochrom_B_C"/>
    <property type="match status" value="1"/>
</dbReference>
<comment type="subcellular location">
    <subcellularLocation>
        <location evidence="1">Mitochondrion inner membrane</location>
        <topology evidence="1">Multi-pass membrane protein</topology>
    </subcellularLocation>
</comment>
<evidence type="ECO:0000256" key="4">
    <source>
        <dbReference type="ARBA" id="ARBA00022617"/>
    </source>
</evidence>
<feature type="domain" description="Cytochrome b/b6 C-terminal region profile" evidence="15">
    <location>
        <begin position="14"/>
        <end position="184"/>
    </location>
</feature>
<keyword evidence="7" id="KW-0479">Metal-binding</keyword>
<evidence type="ECO:0000256" key="1">
    <source>
        <dbReference type="ARBA" id="ARBA00004448"/>
    </source>
</evidence>
<keyword evidence="4" id="KW-0349">Heme</keyword>
<keyword evidence="13 14" id="KW-0472">Membrane</keyword>
<keyword evidence="11" id="KW-0408">Iron</keyword>
<keyword evidence="3" id="KW-0813">Transport</keyword>
<dbReference type="EMBL" id="LN483090">
    <property type="protein sequence ID" value="CED80059.1"/>
    <property type="molecule type" value="Genomic_DNA"/>
</dbReference>
<accession>A0A0F7SMU1</accession>
<reference evidence="16" key="1">
    <citation type="submission" date="2014-08" db="EMBL/GenBank/DDBJ databases">
        <authorList>
            <person name="Sharma Rahul"/>
            <person name="Thines Marco"/>
        </authorList>
    </citation>
    <scope>NUCLEOTIDE SEQUENCE</scope>
</reference>
<evidence type="ECO:0000256" key="10">
    <source>
        <dbReference type="ARBA" id="ARBA00022989"/>
    </source>
</evidence>
<feature type="transmembrane region" description="Helical" evidence="14">
    <location>
        <begin position="91"/>
        <end position="111"/>
    </location>
</feature>
<sequence>MLTLHEHGSGNPLGLDSNVDRLPMSPYFLFKDAVTMVPFALVLVLLVSFAPNVLGHSDNYIEANPLVTPASIVPEWYLLPFYAILRSIPDKLLGVLAMLAALLVLLILPLTDTARTRGARFRPLARFAFWSFVVVFIFLLYLGACHVASPWIEVGQVLTVLYFGYFLVAVPATGVIDNTLADISVSESPR</sequence>
<feature type="transmembrane region" description="Helical" evidence="14">
    <location>
        <begin position="162"/>
        <end position="181"/>
    </location>
</feature>
<dbReference type="GO" id="GO:0008121">
    <property type="term" value="F:quinol-cytochrome-c reductase activity"/>
    <property type="evidence" value="ECO:0007669"/>
    <property type="project" value="TreeGrafter"/>
</dbReference>
<evidence type="ECO:0000256" key="6">
    <source>
        <dbReference type="ARBA" id="ARBA00022692"/>
    </source>
</evidence>
<dbReference type="CDD" id="cd00290">
    <property type="entry name" value="cytochrome_b_C"/>
    <property type="match status" value="1"/>
</dbReference>
<evidence type="ECO:0000256" key="2">
    <source>
        <dbReference type="ARBA" id="ARBA00013531"/>
    </source>
</evidence>
<keyword evidence="6 14" id="KW-0812">Transmembrane</keyword>
<evidence type="ECO:0000259" key="15">
    <source>
        <dbReference type="PROSITE" id="PS51003"/>
    </source>
</evidence>
<dbReference type="PROSITE" id="PS51003">
    <property type="entry name" value="CYTB_CTER"/>
    <property type="match status" value="1"/>
</dbReference>
<dbReference type="GO" id="GO:0016491">
    <property type="term" value="F:oxidoreductase activity"/>
    <property type="evidence" value="ECO:0007669"/>
    <property type="project" value="UniProtKB-UniRule"/>
</dbReference>